<feature type="chain" id="PRO_5037755881" evidence="1">
    <location>
        <begin position="23"/>
        <end position="72"/>
    </location>
</feature>
<evidence type="ECO:0000313" key="4">
    <source>
        <dbReference type="WBParaSite" id="nRc.2.0.1.t19288-RA"/>
    </source>
</evidence>
<evidence type="ECO:0000313" key="3">
    <source>
        <dbReference type="Proteomes" id="UP000887565"/>
    </source>
</evidence>
<keyword evidence="1" id="KW-0732">Signal</keyword>
<dbReference type="InterPro" id="IPR006149">
    <property type="entry name" value="EB_dom"/>
</dbReference>
<proteinExistence type="predicted"/>
<dbReference type="PROSITE" id="PS51257">
    <property type="entry name" value="PROKAR_LIPOPROTEIN"/>
    <property type="match status" value="1"/>
</dbReference>
<feature type="domain" description="EB" evidence="2">
    <location>
        <begin position="25"/>
        <end position="62"/>
    </location>
</feature>
<sequence>MKNCTFGLLIALTIACFALTTAVWCPSNQVYIQQINQCAARVPLGFVCAYNEQCPPRATCKAFMSGSRMCQT</sequence>
<dbReference type="WBParaSite" id="nRc.2.0.1.t19288-RA">
    <property type="protein sequence ID" value="nRc.2.0.1.t19288-RA"/>
    <property type="gene ID" value="nRc.2.0.1.g19288"/>
</dbReference>
<feature type="signal peptide" evidence="1">
    <location>
        <begin position="1"/>
        <end position="22"/>
    </location>
</feature>
<organism evidence="3 4">
    <name type="scientific">Romanomermis culicivorax</name>
    <name type="common">Nematode worm</name>
    <dbReference type="NCBI Taxonomy" id="13658"/>
    <lineage>
        <taxon>Eukaryota</taxon>
        <taxon>Metazoa</taxon>
        <taxon>Ecdysozoa</taxon>
        <taxon>Nematoda</taxon>
        <taxon>Enoplea</taxon>
        <taxon>Dorylaimia</taxon>
        <taxon>Mermithida</taxon>
        <taxon>Mermithoidea</taxon>
        <taxon>Mermithidae</taxon>
        <taxon>Romanomermis</taxon>
    </lineage>
</organism>
<reference evidence="4" key="1">
    <citation type="submission" date="2022-11" db="UniProtKB">
        <authorList>
            <consortium name="WormBaseParasite"/>
        </authorList>
    </citation>
    <scope>IDENTIFICATION</scope>
</reference>
<dbReference type="Pfam" id="PF01683">
    <property type="entry name" value="EB"/>
    <property type="match status" value="1"/>
</dbReference>
<evidence type="ECO:0000256" key="1">
    <source>
        <dbReference type="SAM" id="SignalP"/>
    </source>
</evidence>
<evidence type="ECO:0000259" key="2">
    <source>
        <dbReference type="Pfam" id="PF01683"/>
    </source>
</evidence>
<name>A0A915J019_ROMCU</name>
<accession>A0A915J019</accession>
<dbReference type="Proteomes" id="UP000887565">
    <property type="component" value="Unplaced"/>
</dbReference>
<dbReference type="AlphaFoldDB" id="A0A915J019"/>
<protein>
    <submittedName>
        <fullName evidence="4">EB domain-containing protein</fullName>
    </submittedName>
</protein>
<keyword evidence="3" id="KW-1185">Reference proteome</keyword>